<name>A0ABD5XR01_9EURY</name>
<reference evidence="3 4" key="1">
    <citation type="journal article" date="2019" name="Int. J. Syst. Evol. Microbiol.">
        <title>The Global Catalogue of Microorganisms (GCM) 10K type strain sequencing project: providing services to taxonomists for standard genome sequencing and annotation.</title>
        <authorList>
            <consortium name="The Broad Institute Genomics Platform"/>
            <consortium name="The Broad Institute Genome Sequencing Center for Infectious Disease"/>
            <person name="Wu L."/>
            <person name="Ma J."/>
        </authorList>
    </citation>
    <scope>NUCLEOTIDE SEQUENCE [LARGE SCALE GENOMIC DNA]</scope>
    <source>
        <strain evidence="3 4">DT92</strain>
    </source>
</reference>
<feature type="compositionally biased region" description="Low complexity" evidence="1">
    <location>
        <begin position="109"/>
        <end position="132"/>
    </location>
</feature>
<dbReference type="Proteomes" id="UP001596368">
    <property type="component" value="Unassembled WGS sequence"/>
</dbReference>
<dbReference type="AlphaFoldDB" id="A0ABD5XR01"/>
<proteinExistence type="predicted"/>
<dbReference type="PANTHER" id="PTHR19372">
    <property type="entry name" value="SULFITE REDUCTASE"/>
    <property type="match status" value="1"/>
</dbReference>
<gene>
    <name evidence="3" type="ORF">ACFQRB_04000</name>
</gene>
<feature type="domain" description="Moybdenum cofactor oxidoreductase dimerisation" evidence="2">
    <location>
        <begin position="7"/>
        <end position="100"/>
    </location>
</feature>
<evidence type="ECO:0000313" key="4">
    <source>
        <dbReference type="Proteomes" id="UP001596368"/>
    </source>
</evidence>
<dbReference type="EMBL" id="JBHSZG010000001">
    <property type="protein sequence ID" value="MFC7135956.1"/>
    <property type="molecule type" value="Genomic_DNA"/>
</dbReference>
<evidence type="ECO:0000259" key="2">
    <source>
        <dbReference type="Pfam" id="PF03404"/>
    </source>
</evidence>
<dbReference type="Pfam" id="PF03404">
    <property type="entry name" value="Mo-co_dimer"/>
    <property type="match status" value="1"/>
</dbReference>
<evidence type="ECO:0000313" key="3">
    <source>
        <dbReference type="EMBL" id="MFC7135956.1"/>
    </source>
</evidence>
<organism evidence="3 4">
    <name type="scientific">Halobaculum litoreum</name>
    <dbReference type="NCBI Taxonomy" id="3031998"/>
    <lineage>
        <taxon>Archaea</taxon>
        <taxon>Methanobacteriati</taxon>
        <taxon>Methanobacteriota</taxon>
        <taxon>Stenosarchaea group</taxon>
        <taxon>Halobacteria</taxon>
        <taxon>Halobacteriales</taxon>
        <taxon>Haloferacaceae</taxon>
        <taxon>Halobaculum</taxon>
    </lineage>
</organism>
<keyword evidence="4" id="KW-1185">Reference proteome</keyword>
<dbReference type="Gene3D" id="2.60.40.650">
    <property type="match status" value="1"/>
</dbReference>
<sequence length="132" mass="13955">MYDQVEKSLVGYPGEGQTVTPSPSGTIEVIGVAWAGDDAVDTVEVSTDGGDTWDEAEFFGPVGGTTGWRQFRYVWDSPAPGEHTIASRATDERGYTQPATVSAPDQQLRGSRTTGSRGTRAATATTPTSPTR</sequence>
<evidence type="ECO:0000256" key="1">
    <source>
        <dbReference type="SAM" id="MobiDB-lite"/>
    </source>
</evidence>
<dbReference type="InterPro" id="IPR014756">
    <property type="entry name" value="Ig_E-set"/>
</dbReference>
<dbReference type="PANTHER" id="PTHR19372:SF7">
    <property type="entry name" value="SULFITE OXIDASE, MITOCHONDRIAL"/>
    <property type="match status" value="1"/>
</dbReference>
<protein>
    <recommendedName>
        <fullName evidence="2">Moybdenum cofactor oxidoreductase dimerisation domain-containing protein</fullName>
    </recommendedName>
</protein>
<comment type="caution">
    <text evidence="3">The sequence shown here is derived from an EMBL/GenBank/DDBJ whole genome shotgun (WGS) entry which is preliminary data.</text>
</comment>
<dbReference type="InterPro" id="IPR005066">
    <property type="entry name" value="MoCF_OxRdtse_dimer"/>
</dbReference>
<dbReference type="SUPFAM" id="SSF81296">
    <property type="entry name" value="E set domains"/>
    <property type="match status" value="1"/>
</dbReference>
<feature type="region of interest" description="Disordered" evidence="1">
    <location>
        <begin position="79"/>
        <end position="132"/>
    </location>
</feature>
<accession>A0ABD5XR01</accession>